<keyword evidence="2" id="KW-1185">Reference proteome</keyword>
<comment type="caution">
    <text evidence="1">The sequence shown here is derived from an EMBL/GenBank/DDBJ whole genome shotgun (WGS) entry which is preliminary data.</text>
</comment>
<proteinExistence type="predicted"/>
<accession>A0AAD5D803</accession>
<evidence type="ECO:0000313" key="1">
    <source>
        <dbReference type="EMBL" id="KAI7755478.1"/>
    </source>
</evidence>
<dbReference type="EMBL" id="JAMZMK010001086">
    <property type="protein sequence ID" value="KAI7755478.1"/>
    <property type="molecule type" value="Genomic_DNA"/>
</dbReference>
<organism evidence="1 2">
    <name type="scientific">Ambrosia artemisiifolia</name>
    <name type="common">Common ragweed</name>
    <dbReference type="NCBI Taxonomy" id="4212"/>
    <lineage>
        <taxon>Eukaryota</taxon>
        <taxon>Viridiplantae</taxon>
        <taxon>Streptophyta</taxon>
        <taxon>Embryophyta</taxon>
        <taxon>Tracheophyta</taxon>
        <taxon>Spermatophyta</taxon>
        <taxon>Magnoliopsida</taxon>
        <taxon>eudicotyledons</taxon>
        <taxon>Gunneridae</taxon>
        <taxon>Pentapetalae</taxon>
        <taxon>asterids</taxon>
        <taxon>campanulids</taxon>
        <taxon>Asterales</taxon>
        <taxon>Asteraceae</taxon>
        <taxon>Asteroideae</taxon>
        <taxon>Heliantheae alliance</taxon>
        <taxon>Heliantheae</taxon>
        <taxon>Ambrosia</taxon>
    </lineage>
</organism>
<evidence type="ECO:0000313" key="2">
    <source>
        <dbReference type="Proteomes" id="UP001206925"/>
    </source>
</evidence>
<dbReference type="Proteomes" id="UP001206925">
    <property type="component" value="Unassembled WGS sequence"/>
</dbReference>
<protein>
    <submittedName>
        <fullName evidence="1">Uncharacterized protein</fullName>
    </submittedName>
</protein>
<name>A0AAD5D803_AMBAR</name>
<sequence>MHRYNVWLPSLVTADTTKGKESLAAIVAPPAVTVLVAGYDYANTTIRGIWFILGDASDGGDRQLLAVVARFNDRTQHVLPYVVSLAFLAPL</sequence>
<reference evidence="1" key="1">
    <citation type="submission" date="2022-06" db="EMBL/GenBank/DDBJ databases">
        <title>Uncovering the hologenomic basis of an extraordinary plant invasion.</title>
        <authorList>
            <person name="Bieker V.C."/>
            <person name="Martin M.D."/>
            <person name="Gilbert T."/>
            <person name="Hodgins K."/>
            <person name="Battlay P."/>
            <person name="Petersen B."/>
            <person name="Wilson J."/>
        </authorList>
    </citation>
    <scope>NUCLEOTIDE SEQUENCE</scope>
    <source>
        <strain evidence="1">AA19_3_7</strain>
        <tissue evidence="1">Leaf</tissue>
    </source>
</reference>
<gene>
    <name evidence="1" type="ORF">M8C21_027684</name>
</gene>
<dbReference type="AlphaFoldDB" id="A0AAD5D803"/>